<accession>A0AAD5X4B8</accession>
<evidence type="ECO:0000256" key="4">
    <source>
        <dbReference type="ARBA" id="ARBA00023235"/>
    </source>
</evidence>
<sequence>MTIAANSSPIFHNGGIAILLESHDHTRKSTEVRQVAGLSDVMVIGPGDAHYITNTIRAKENEKEQNLQTGASWSTSLASTSEANHGTGNPPFQPINEEDVDPSAWLAPNAPNQAFQNVGAMEAYRNWCFEELRVQDYRMNKKFSKIQQQSIFRGIGTSTFGTTNTDLSAGGFFVPQPAATAAPSIGLFGATGTNTFGATTTATPFGQQQPVTSGFGTSAFGQSTQPKAAFGFGATPATSQSTSGAITTFTPASESTAAFGRTTSTSAPDAFGGAGTSAPGIFPTPAPQQSSGNFGGGGISGRGFGAVTGELGATGMNAFMAAWPSSMLYTEAVYTKRFRYQGLQAYLKSKKPPNIFAKHTADGAKGKSGGATSFGSQPAADNVGDAKEPARHDTVAFEKAVPGGIIATKMTNPKVYFDLAADNKRLGRVVNELRADVVPKTAENFRALATGENGYGYAGSTFHRIIPGFMCQGGDFTNHNGTGGKSIYGNKFADENFILKHTGPGILSMANVGADTNTSQFIISTTRNAWSDDKHVVFGKIVEGYEYIKAVEAFGSASGKPNATIKITESGQVDELQYLREKHAILLQQLQDERQKTGRLAEVNKLLNADNIKMAKQCCRAEEFEEGVEVLLRNKRKRQDEAEDTPADKKFKASLAMDPEAASASNTAQFANTGDAIGDRARVFKINTPQQPSQSAAEGALSEAVMGSSGRGSSLSDPLGV</sequence>
<feature type="compositionally biased region" description="Polar residues" evidence="5">
    <location>
        <begin position="77"/>
        <end position="87"/>
    </location>
</feature>
<dbReference type="EMBL" id="JADGJD010000423">
    <property type="protein sequence ID" value="KAJ3051200.1"/>
    <property type="molecule type" value="Genomic_DNA"/>
</dbReference>
<feature type="domain" description="PPIase cyclophilin-type" evidence="6">
    <location>
        <begin position="416"/>
        <end position="572"/>
    </location>
</feature>
<feature type="region of interest" description="Disordered" evidence="5">
    <location>
        <begin position="360"/>
        <end position="389"/>
    </location>
</feature>
<dbReference type="PANTHER" id="PTHR11071:SF561">
    <property type="entry name" value="PEPTIDYL-PROLYL CIS-TRANS ISOMERASE D-RELATED"/>
    <property type="match status" value="1"/>
</dbReference>
<name>A0AAD5X4B8_9FUNG</name>
<feature type="region of interest" description="Disordered" evidence="5">
    <location>
        <begin position="77"/>
        <end position="99"/>
    </location>
</feature>
<dbReference type="GO" id="GO:0016018">
    <property type="term" value="F:cyclosporin A binding"/>
    <property type="evidence" value="ECO:0007669"/>
    <property type="project" value="TreeGrafter"/>
</dbReference>
<evidence type="ECO:0000313" key="7">
    <source>
        <dbReference type="EMBL" id="KAJ3051200.1"/>
    </source>
</evidence>
<keyword evidence="8" id="KW-1185">Reference proteome</keyword>
<comment type="caution">
    <text evidence="7">The sequence shown here is derived from an EMBL/GenBank/DDBJ whole genome shotgun (WGS) entry which is preliminary data.</text>
</comment>
<dbReference type="PROSITE" id="PS50072">
    <property type="entry name" value="CSA_PPIASE_2"/>
    <property type="match status" value="1"/>
</dbReference>
<dbReference type="GO" id="GO:0003755">
    <property type="term" value="F:peptidyl-prolyl cis-trans isomerase activity"/>
    <property type="evidence" value="ECO:0007669"/>
    <property type="project" value="UniProtKB-KW"/>
</dbReference>
<feature type="compositionally biased region" description="Polar residues" evidence="5">
    <location>
        <begin position="687"/>
        <end position="696"/>
    </location>
</feature>
<comment type="catalytic activity">
    <reaction evidence="1">
        <text>[protein]-peptidylproline (omega=180) = [protein]-peptidylproline (omega=0)</text>
        <dbReference type="Rhea" id="RHEA:16237"/>
        <dbReference type="Rhea" id="RHEA-COMP:10747"/>
        <dbReference type="Rhea" id="RHEA-COMP:10748"/>
        <dbReference type="ChEBI" id="CHEBI:83833"/>
        <dbReference type="ChEBI" id="CHEBI:83834"/>
        <dbReference type="EC" id="5.2.1.8"/>
    </reaction>
</comment>
<feature type="compositionally biased region" description="Polar residues" evidence="5">
    <location>
        <begin position="711"/>
        <end position="721"/>
    </location>
</feature>
<dbReference type="EC" id="5.2.1.8" evidence="2"/>
<dbReference type="PRINTS" id="PR00153">
    <property type="entry name" value="CSAPPISMRASE"/>
</dbReference>
<dbReference type="FunFam" id="2.40.100.10:FF:000013">
    <property type="entry name" value="Peptidyl-prolyl cis-trans isomerase"/>
    <property type="match status" value="1"/>
</dbReference>
<dbReference type="Proteomes" id="UP001212841">
    <property type="component" value="Unassembled WGS sequence"/>
</dbReference>
<dbReference type="PANTHER" id="PTHR11071">
    <property type="entry name" value="PEPTIDYL-PROLYL CIS-TRANS ISOMERASE"/>
    <property type="match status" value="1"/>
</dbReference>
<dbReference type="InterPro" id="IPR002130">
    <property type="entry name" value="Cyclophilin-type_PPIase_dom"/>
</dbReference>
<feature type="region of interest" description="Disordered" evidence="5">
    <location>
        <begin position="687"/>
        <end position="721"/>
    </location>
</feature>
<dbReference type="PROSITE" id="PS00170">
    <property type="entry name" value="CSA_PPIASE_1"/>
    <property type="match status" value="1"/>
</dbReference>
<proteinExistence type="predicted"/>
<evidence type="ECO:0000313" key="8">
    <source>
        <dbReference type="Proteomes" id="UP001212841"/>
    </source>
</evidence>
<reference evidence="7" key="1">
    <citation type="submission" date="2020-05" db="EMBL/GenBank/DDBJ databases">
        <title>Phylogenomic resolution of chytrid fungi.</title>
        <authorList>
            <person name="Stajich J.E."/>
            <person name="Amses K."/>
            <person name="Simmons R."/>
            <person name="Seto K."/>
            <person name="Myers J."/>
            <person name="Bonds A."/>
            <person name="Quandt C.A."/>
            <person name="Barry K."/>
            <person name="Liu P."/>
            <person name="Grigoriev I."/>
            <person name="Longcore J.E."/>
            <person name="James T.Y."/>
        </authorList>
    </citation>
    <scope>NUCLEOTIDE SEQUENCE</scope>
    <source>
        <strain evidence="7">JEL0318</strain>
    </source>
</reference>
<keyword evidence="3" id="KW-0697">Rotamase</keyword>
<evidence type="ECO:0000259" key="6">
    <source>
        <dbReference type="PROSITE" id="PS50072"/>
    </source>
</evidence>
<evidence type="ECO:0000256" key="1">
    <source>
        <dbReference type="ARBA" id="ARBA00000971"/>
    </source>
</evidence>
<dbReference type="InterPro" id="IPR029000">
    <property type="entry name" value="Cyclophilin-like_dom_sf"/>
</dbReference>
<evidence type="ECO:0000256" key="3">
    <source>
        <dbReference type="ARBA" id="ARBA00023110"/>
    </source>
</evidence>
<dbReference type="InterPro" id="IPR020892">
    <property type="entry name" value="Cyclophilin-type_PPIase_CS"/>
</dbReference>
<dbReference type="GO" id="GO:0005737">
    <property type="term" value="C:cytoplasm"/>
    <property type="evidence" value="ECO:0007669"/>
    <property type="project" value="TreeGrafter"/>
</dbReference>
<gene>
    <name evidence="7" type="ORF">HK097_007831</name>
</gene>
<protein>
    <recommendedName>
        <fullName evidence="2">peptidylprolyl isomerase</fullName>
        <ecNumber evidence="2">5.2.1.8</ecNumber>
    </recommendedName>
</protein>
<dbReference type="AlphaFoldDB" id="A0AAD5X4B8"/>
<dbReference type="GO" id="GO:0006457">
    <property type="term" value="P:protein folding"/>
    <property type="evidence" value="ECO:0007669"/>
    <property type="project" value="InterPro"/>
</dbReference>
<dbReference type="Gene3D" id="1.10.10.2360">
    <property type="match status" value="1"/>
</dbReference>
<dbReference type="SUPFAM" id="SSF50891">
    <property type="entry name" value="Cyclophilin-like"/>
    <property type="match status" value="1"/>
</dbReference>
<dbReference type="Pfam" id="PF00160">
    <property type="entry name" value="Pro_isomerase"/>
    <property type="match status" value="1"/>
</dbReference>
<keyword evidence="4" id="KW-0413">Isomerase</keyword>
<evidence type="ECO:0000256" key="2">
    <source>
        <dbReference type="ARBA" id="ARBA00013194"/>
    </source>
</evidence>
<organism evidence="7 8">
    <name type="scientific">Rhizophlyctis rosea</name>
    <dbReference type="NCBI Taxonomy" id="64517"/>
    <lineage>
        <taxon>Eukaryota</taxon>
        <taxon>Fungi</taxon>
        <taxon>Fungi incertae sedis</taxon>
        <taxon>Chytridiomycota</taxon>
        <taxon>Chytridiomycota incertae sedis</taxon>
        <taxon>Chytridiomycetes</taxon>
        <taxon>Rhizophlyctidales</taxon>
        <taxon>Rhizophlyctidaceae</taxon>
        <taxon>Rhizophlyctis</taxon>
    </lineage>
</organism>
<evidence type="ECO:0000256" key="5">
    <source>
        <dbReference type="SAM" id="MobiDB-lite"/>
    </source>
</evidence>
<dbReference type="Gene3D" id="2.40.100.10">
    <property type="entry name" value="Cyclophilin-like"/>
    <property type="match status" value="1"/>
</dbReference>